<evidence type="ECO:0000256" key="6">
    <source>
        <dbReference type="SAM" id="MobiDB-lite"/>
    </source>
</evidence>
<evidence type="ECO:0000256" key="3">
    <source>
        <dbReference type="ARBA" id="ARBA00022989"/>
    </source>
</evidence>
<evidence type="ECO:0000313" key="10">
    <source>
        <dbReference type="Proteomes" id="UP000192596"/>
    </source>
</evidence>
<dbReference type="AlphaFoldDB" id="A0A1V8TCM2"/>
<feature type="transmembrane region" description="Helical" evidence="7">
    <location>
        <begin position="42"/>
        <end position="62"/>
    </location>
</feature>
<keyword evidence="4 7" id="KW-0472">Membrane</keyword>
<feature type="transmembrane region" description="Helical" evidence="7">
    <location>
        <begin position="6"/>
        <end position="30"/>
    </location>
</feature>
<dbReference type="PANTHER" id="PTHR33048:SF149">
    <property type="entry name" value="UBID FAMILY DECARBOXYLASE"/>
    <property type="match status" value="1"/>
</dbReference>
<evidence type="ECO:0000259" key="8">
    <source>
        <dbReference type="Pfam" id="PF20684"/>
    </source>
</evidence>
<feature type="transmembrane region" description="Helical" evidence="7">
    <location>
        <begin position="130"/>
        <end position="150"/>
    </location>
</feature>
<feature type="transmembrane region" description="Helical" evidence="7">
    <location>
        <begin position="241"/>
        <end position="263"/>
    </location>
</feature>
<evidence type="ECO:0000256" key="2">
    <source>
        <dbReference type="ARBA" id="ARBA00022692"/>
    </source>
</evidence>
<reference evidence="10" key="1">
    <citation type="submission" date="2017-03" db="EMBL/GenBank/DDBJ databases">
        <title>Genomes of endolithic fungi from Antarctica.</title>
        <authorList>
            <person name="Coleine C."/>
            <person name="Masonjones S."/>
            <person name="Stajich J.E."/>
        </authorList>
    </citation>
    <scope>NUCLEOTIDE SEQUENCE [LARGE SCALE GENOMIC DNA]</scope>
    <source>
        <strain evidence="10">CCFEE 5527</strain>
    </source>
</reference>
<dbReference type="InterPro" id="IPR052337">
    <property type="entry name" value="SAT4-like"/>
</dbReference>
<organism evidence="9 10">
    <name type="scientific">Cryoendolithus antarcticus</name>
    <dbReference type="NCBI Taxonomy" id="1507870"/>
    <lineage>
        <taxon>Eukaryota</taxon>
        <taxon>Fungi</taxon>
        <taxon>Dikarya</taxon>
        <taxon>Ascomycota</taxon>
        <taxon>Pezizomycotina</taxon>
        <taxon>Dothideomycetes</taxon>
        <taxon>Dothideomycetidae</taxon>
        <taxon>Cladosporiales</taxon>
        <taxon>Cladosporiaceae</taxon>
        <taxon>Cryoendolithus</taxon>
    </lineage>
</organism>
<evidence type="ECO:0000256" key="7">
    <source>
        <dbReference type="SAM" id="Phobius"/>
    </source>
</evidence>
<dbReference type="InterPro" id="IPR049326">
    <property type="entry name" value="Rhodopsin_dom_fungi"/>
</dbReference>
<dbReference type="PANTHER" id="PTHR33048">
    <property type="entry name" value="PTH11-LIKE INTEGRAL MEMBRANE PROTEIN (AFU_ORTHOLOGUE AFUA_5G11245)"/>
    <property type="match status" value="1"/>
</dbReference>
<keyword evidence="2 7" id="KW-0812">Transmembrane</keyword>
<evidence type="ECO:0000313" key="9">
    <source>
        <dbReference type="EMBL" id="OQO09126.1"/>
    </source>
</evidence>
<evidence type="ECO:0000256" key="4">
    <source>
        <dbReference type="ARBA" id="ARBA00023136"/>
    </source>
</evidence>
<comment type="similarity">
    <text evidence="5">Belongs to the SAT4 family.</text>
</comment>
<name>A0A1V8TCM2_9PEZI</name>
<dbReference type="GO" id="GO:0016020">
    <property type="term" value="C:membrane"/>
    <property type="evidence" value="ECO:0007669"/>
    <property type="project" value="UniProtKB-SubCell"/>
</dbReference>
<proteinExistence type="inferred from homology"/>
<gene>
    <name evidence="9" type="ORF">B0A48_06017</name>
</gene>
<protein>
    <recommendedName>
        <fullName evidence="8">Rhodopsin domain-containing protein</fullName>
    </recommendedName>
</protein>
<sequence>MVPFVIESWIWFSCVMLIALSRFLSRYMALGKSLKHFQADEYVMLVVLCFYTTLIVTINIVANSSSNLLPPGYDTSHITAEDRRQRVYGSKLVLVVEESQCVTIWGAKACLLIMYLRLTTMRKENIAIKVLAGYVAGTFVLMEILYLGVWCRPFSNYWALPTPNPQCDAATNHLITNAVFNLTSDIAMLAIGLPMFLRLTMPWTKKVPLIGIFSLGVFVIVAAIMNKVYSFGSPFGSEWVYWYVRESSTALIVANLPFIWLLYRKLFGITGTGDTRMGSLHHTISMGTTRGRRATVDPIEGRKMSDGTDPDLEATKPLDRMRTHSGSMTFEEMLRAERVVSVGEKPATPYTHPALFYGSGARKNTRAESPLEHAILRDSLEQDTVRRGSEVEHQYARTPASSQATGSQKSPSSFA</sequence>
<evidence type="ECO:0000256" key="5">
    <source>
        <dbReference type="ARBA" id="ARBA00038359"/>
    </source>
</evidence>
<feature type="compositionally biased region" description="Basic and acidic residues" evidence="6">
    <location>
        <begin position="377"/>
        <end position="395"/>
    </location>
</feature>
<dbReference type="STRING" id="1507870.A0A1V8TCM2"/>
<evidence type="ECO:0000256" key="1">
    <source>
        <dbReference type="ARBA" id="ARBA00004141"/>
    </source>
</evidence>
<feature type="transmembrane region" description="Helical" evidence="7">
    <location>
        <begin position="178"/>
        <end position="197"/>
    </location>
</feature>
<feature type="compositionally biased region" description="Polar residues" evidence="6">
    <location>
        <begin position="399"/>
        <end position="415"/>
    </location>
</feature>
<accession>A0A1V8TCM2</accession>
<feature type="region of interest" description="Disordered" evidence="6">
    <location>
        <begin position="377"/>
        <end position="415"/>
    </location>
</feature>
<comment type="caution">
    <text evidence="9">The sequence shown here is derived from an EMBL/GenBank/DDBJ whole genome shotgun (WGS) entry which is preliminary data.</text>
</comment>
<dbReference type="Pfam" id="PF20684">
    <property type="entry name" value="Fung_rhodopsin"/>
    <property type="match status" value="1"/>
</dbReference>
<feature type="transmembrane region" description="Helical" evidence="7">
    <location>
        <begin position="209"/>
        <end position="229"/>
    </location>
</feature>
<feature type="transmembrane region" description="Helical" evidence="7">
    <location>
        <begin position="102"/>
        <end position="118"/>
    </location>
</feature>
<dbReference type="InParanoid" id="A0A1V8TCM2"/>
<dbReference type="OrthoDB" id="3903189at2759"/>
<keyword evidence="10" id="KW-1185">Reference proteome</keyword>
<dbReference type="Proteomes" id="UP000192596">
    <property type="component" value="Unassembled WGS sequence"/>
</dbReference>
<feature type="domain" description="Rhodopsin" evidence="8">
    <location>
        <begin position="22"/>
        <end position="264"/>
    </location>
</feature>
<keyword evidence="3 7" id="KW-1133">Transmembrane helix</keyword>
<comment type="subcellular location">
    <subcellularLocation>
        <location evidence="1">Membrane</location>
        <topology evidence="1">Multi-pass membrane protein</topology>
    </subcellularLocation>
</comment>
<dbReference type="EMBL" id="NAJO01000011">
    <property type="protein sequence ID" value="OQO09126.1"/>
    <property type="molecule type" value="Genomic_DNA"/>
</dbReference>